<sequence>MSKAVHSARSTKDSMDQLRKLIEGVYPNLTLTAVEKVLERTSKLTRQISLPLSPSIPVYPSGKVGLDERVDVVITMLEMEDSEMRAVVLHGMGGIGKSTLGDGVYAKLNSTKGRNHCKVEVGESPSVDKLRDLQANIMERLSGKKVRLGDHREGSQCLGQFLGNECQEPLFIFIDNVFNADVLTDLLPAELTLPKHSRVLVTSRDANACPVLEEMGFKCSKYKVEELDRFQSRRLLCLHAFGGKEAAAEKQNNFMSILRLCAGNKENRLYHSLEFSYAQLAKADAKSFLDITAFLVDLPWEMISHVIGEGRLKALEELALIKQKLDVDKVTRVHVHDLLIALGCNKETGIRVWSDGAPWLPPALKEDETDMKKIEGLSLRNCKEALPAETLDVLCKSLRVLILENEVIGQCSNSPYQLQLLIIKGAMPFQNLWKLSQLAVLSICEVDMDFKDFEFPRGLKALSLECKKLRELPTNFQDLHSLHTLDLRFCENLERLPAGFGQLSSLQMLELGSCKSLKELPDDFGQLQALQYLDLGGCENLTELVPSFGWLHKLQMLELWQCKSLQKLPDNFGQLLSLCELNLHGCESLQSLPDSFGQLSNLNTLSLASCSCLTKLPDNFGSLNSLLELKLTDCISLKEFPESFNQLTTLQLVHINEYNLQTVQELVDCLFIINEDLLYKPISSPWPSDESDYDYSD</sequence>
<evidence type="ECO:0000259" key="3">
    <source>
        <dbReference type="Pfam" id="PF23598"/>
    </source>
</evidence>
<dbReference type="Pfam" id="PF00931">
    <property type="entry name" value="NB-ARC"/>
    <property type="match status" value="1"/>
</dbReference>
<keyword evidence="1" id="KW-0677">Repeat</keyword>
<evidence type="ECO:0000313" key="5">
    <source>
        <dbReference type="Proteomes" id="UP001497522"/>
    </source>
</evidence>
<keyword evidence="5" id="KW-1185">Reference proteome</keyword>
<dbReference type="InterPro" id="IPR032675">
    <property type="entry name" value="LRR_dom_sf"/>
</dbReference>
<dbReference type="InterPro" id="IPR027417">
    <property type="entry name" value="P-loop_NTPase"/>
</dbReference>
<accession>A0ABP1BN58</accession>
<proteinExistence type="predicted"/>
<evidence type="ECO:0000313" key="4">
    <source>
        <dbReference type="EMBL" id="CAK9876892.1"/>
    </source>
</evidence>
<dbReference type="Pfam" id="PF23598">
    <property type="entry name" value="LRR_14"/>
    <property type="match status" value="1"/>
</dbReference>
<dbReference type="InterPro" id="IPR002182">
    <property type="entry name" value="NB-ARC"/>
</dbReference>
<evidence type="ECO:0008006" key="6">
    <source>
        <dbReference type="Google" id="ProtNLM"/>
    </source>
</evidence>
<dbReference type="InterPro" id="IPR055414">
    <property type="entry name" value="LRR_R13L4/SHOC2-like"/>
</dbReference>
<dbReference type="PANTHER" id="PTHR36766">
    <property type="entry name" value="PLANT BROAD-SPECTRUM MILDEW RESISTANCE PROTEIN RPW8"/>
    <property type="match status" value="1"/>
</dbReference>
<dbReference type="Proteomes" id="UP001497522">
    <property type="component" value="Chromosome 5"/>
</dbReference>
<dbReference type="SUPFAM" id="SSF52058">
    <property type="entry name" value="L domain-like"/>
    <property type="match status" value="1"/>
</dbReference>
<dbReference type="Gene3D" id="3.80.10.10">
    <property type="entry name" value="Ribonuclease Inhibitor"/>
    <property type="match status" value="1"/>
</dbReference>
<organism evidence="4 5">
    <name type="scientific">Sphagnum jensenii</name>
    <dbReference type="NCBI Taxonomy" id="128206"/>
    <lineage>
        <taxon>Eukaryota</taxon>
        <taxon>Viridiplantae</taxon>
        <taxon>Streptophyta</taxon>
        <taxon>Embryophyta</taxon>
        <taxon>Bryophyta</taxon>
        <taxon>Sphagnophytina</taxon>
        <taxon>Sphagnopsida</taxon>
        <taxon>Sphagnales</taxon>
        <taxon>Sphagnaceae</taxon>
        <taxon>Sphagnum</taxon>
    </lineage>
</organism>
<dbReference type="SUPFAM" id="SSF52540">
    <property type="entry name" value="P-loop containing nucleoside triphosphate hydrolases"/>
    <property type="match status" value="1"/>
</dbReference>
<dbReference type="PRINTS" id="PR00364">
    <property type="entry name" value="DISEASERSIST"/>
</dbReference>
<feature type="domain" description="Disease resistance R13L4/SHOC-2-like LRR" evidence="3">
    <location>
        <begin position="434"/>
        <end position="558"/>
    </location>
</feature>
<gene>
    <name evidence="4" type="ORF">CSSPJE1EN2_LOCUS18934</name>
</gene>
<dbReference type="PANTHER" id="PTHR36766:SF30">
    <property type="entry name" value="TIR-NBS TYPE DISEASE RESISTANCE PROTEIN-RELATED"/>
    <property type="match status" value="1"/>
</dbReference>
<reference evidence="4" key="1">
    <citation type="submission" date="2024-03" db="EMBL/GenBank/DDBJ databases">
        <authorList>
            <consortium name="ELIXIR-Norway"/>
            <consortium name="Elixir Norway"/>
        </authorList>
    </citation>
    <scope>NUCLEOTIDE SEQUENCE</scope>
</reference>
<name>A0ABP1BN58_9BRYO</name>
<evidence type="ECO:0000259" key="2">
    <source>
        <dbReference type="Pfam" id="PF00931"/>
    </source>
</evidence>
<dbReference type="EMBL" id="OZ023706">
    <property type="protein sequence ID" value="CAK9876892.1"/>
    <property type="molecule type" value="Genomic_DNA"/>
</dbReference>
<protein>
    <recommendedName>
        <fullName evidence="6">NB-ARC domain-containing protein</fullName>
    </recommendedName>
</protein>
<evidence type="ECO:0000256" key="1">
    <source>
        <dbReference type="ARBA" id="ARBA00022737"/>
    </source>
</evidence>
<feature type="domain" description="NB-ARC" evidence="2">
    <location>
        <begin position="68"/>
        <end position="242"/>
    </location>
</feature>
<dbReference type="Gene3D" id="3.40.50.300">
    <property type="entry name" value="P-loop containing nucleotide triphosphate hydrolases"/>
    <property type="match status" value="1"/>
</dbReference>